<gene>
    <name evidence="1" type="ORF">PPENT_87.1.T0180426</name>
</gene>
<accession>A0A8S1TE06</accession>
<organism evidence="1 2">
    <name type="scientific">Paramecium pentaurelia</name>
    <dbReference type="NCBI Taxonomy" id="43138"/>
    <lineage>
        <taxon>Eukaryota</taxon>
        <taxon>Sar</taxon>
        <taxon>Alveolata</taxon>
        <taxon>Ciliophora</taxon>
        <taxon>Intramacronucleata</taxon>
        <taxon>Oligohymenophorea</taxon>
        <taxon>Peniculida</taxon>
        <taxon>Parameciidae</taxon>
        <taxon>Paramecium</taxon>
    </lineage>
</organism>
<dbReference type="AlphaFoldDB" id="A0A8S1TE06"/>
<sequence length="150" mass="17899">MSYKINATIKISFSIYQGYLRLGLVKRIQEIKISRGNQNQNVQPFRLSINPKSVEIAEKKMKKSELPLIDQADRLAMPRRPSFTFQKVKLQFSPCINTKSRQLGNKYKYQRFLSLGIKILQQESICKYYIYDQFQLKRWFILCYIFVQEI</sequence>
<evidence type="ECO:0000313" key="2">
    <source>
        <dbReference type="Proteomes" id="UP000689195"/>
    </source>
</evidence>
<comment type="caution">
    <text evidence="1">The sequence shown here is derived from an EMBL/GenBank/DDBJ whole genome shotgun (WGS) entry which is preliminary data.</text>
</comment>
<name>A0A8S1TE06_9CILI</name>
<keyword evidence="2" id="KW-1185">Reference proteome</keyword>
<reference evidence="1" key="1">
    <citation type="submission" date="2021-01" db="EMBL/GenBank/DDBJ databases">
        <authorList>
            <consortium name="Genoscope - CEA"/>
            <person name="William W."/>
        </authorList>
    </citation>
    <scope>NUCLEOTIDE SEQUENCE</scope>
</reference>
<evidence type="ECO:0000313" key="1">
    <source>
        <dbReference type="EMBL" id="CAD8149122.1"/>
    </source>
</evidence>
<dbReference type="EMBL" id="CAJJDO010000018">
    <property type="protein sequence ID" value="CAD8149122.1"/>
    <property type="molecule type" value="Genomic_DNA"/>
</dbReference>
<protein>
    <submittedName>
        <fullName evidence="1">Uncharacterized protein</fullName>
    </submittedName>
</protein>
<proteinExistence type="predicted"/>
<dbReference type="Proteomes" id="UP000689195">
    <property type="component" value="Unassembled WGS sequence"/>
</dbReference>